<reference evidence="4" key="1">
    <citation type="submission" date="2021-02" db="EMBL/GenBank/DDBJ databases">
        <title>Leucobacter sp. CX169.</title>
        <authorList>
            <person name="Cheng Y."/>
        </authorList>
    </citation>
    <scope>NUCLEOTIDE SEQUENCE [LARGE SCALE GENOMIC DNA]</scope>
    <source>
        <strain evidence="4">JY899</strain>
    </source>
</reference>
<evidence type="ECO:0000259" key="2">
    <source>
        <dbReference type="Pfam" id="PF21531"/>
    </source>
</evidence>
<organism evidence="3 4">
    <name type="scientific">Flaviflexus equikiangi</name>
    <dbReference type="NCBI Taxonomy" id="2758573"/>
    <lineage>
        <taxon>Bacteria</taxon>
        <taxon>Bacillati</taxon>
        <taxon>Actinomycetota</taxon>
        <taxon>Actinomycetes</taxon>
        <taxon>Actinomycetales</taxon>
        <taxon>Actinomycetaceae</taxon>
        <taxon>Flaviflexus</taxon>
    </lineage>
</organism>
<dbReference type="GO" id="GO:0003677">
    <property type="term" value="F:DNA binding"/>
    <property type="evidence" value="ECO:0007669"/>
    <property type="project" value="UniProtKB-KW"/>
</dbReference>
<name>A0ABS2TGN3_9ACTO</name>
<proteinExistence type="predicted"/>
<sequence>MNSPLPDHLSIPEAAEALGIRLRDVRALISDRRLLATRRTGPLTVSSDQLIEVDGRYEVLGSLRGTLILLEDSGFSDSEAEEWLHRENPELGEAPIAALRSGKHRAVRRTIASLAF</sequence>
<dbReference type="InterPro" id="IPR041098">
    <property type="entry name" value="Rv2175c_C"/>
</dbReference>
<keyword evidence="3" id="KW-0238">DNA-binding</keyword>
<protein>
    <submittedName>
        <fullName evidence="3">DNA-binding protein</fullName>
    </submittedName>
</protein>
<keyword evidence="4" id="KW-1185">Reference proteome</keyword>
<dbReference type="Proteomes" id="UP000705983">
    <property type="component" value="Unassembled WGS sequence"/>
</dbReference>
<dbReference type="InterPro" id="IPR048576">
    <property type="entry name" value="Rv2175c_wHTH"/>
</dbReference>
<evidence type="ECO:0000313" key="3">
    <source>
        <dbReference type="EMBL" id="MBM9433273.1"/>
    </source>
</evidence>
<dbReference type="Pfam" id="PF18367">
    <property type="entry name" value="Rv2175c_C"/>
    <property type="match status" value="1"/>
</dbReference>
<evidence type="ECO:0000313" key="4">
    <source>
        <dbReference type="Proteomes" id="UP000705983"/>
    </source>
</evidence>
<gene>
    <name evidence="3" type="ORF">JVW63_06130</name>
</gene>
<comment type="caution">
    <text evidence="3">The sequence shown here is derived from an EMBL/GenBank/DDBJ whole genome shotgun (WGS) entry which is preliminary data.</text>
</comment>
<dbReference type="RefSeq" id="WP_187996627.1">
    <property type="nucleotide sequence ID" value="NZ_JACEXG010000003.1"/>
</dbReference>
<accession>A0ABS2TGN3</accession>
<feature type="domain" description="DNA-binding protein Rv2175c wHTH" evidence="2">
    <location>
        <begin position="8"/>
        <end position="45"/>
    </location>
</feature>
<dbReference type="EMBL" id="JAFFJS010000003">
    <property type="protein sequence ID" value="MBM9433273.1"/>
    <property type="molecule type" value="Genomic_DNA"/>
</dbReference>
<feature type="domain" description="Rv2175c C-terminal" evidence="1">
    <location>
        <begin position="62"/>
        <end position="115"/>
    </location>
</feature>
<dbReference type="Pfam" id="PF21531">
    <property type="entry name" value="Rv2175c_wHTH"/>
    <property type="match status" value="1"/>
</dbReference>
<evidence type="ECO:0000259" key="1">
    <source>
        <dbReference type="Pfam" id="PF18367"/>
    </source>
</evidence>